<comment type="caution">
    <text evidence="1">The sequence shown here is derived from an EMBL/GenBank/DDBJ whole genome shotgun (WGS) entry which is preliminary data.</text>
</comment>
<proteinExistence type="predicted"/>
<evidence type="ECO:0000313" key="1">
    <source>
        <dbReference type="EMBL" id="MPN41218.1"/>
    </source>
</evidence>
<name>A0A645HQ89_9ZZZZ</name>
<organism evidence="1">
    <name type="scientific">bioreactor metagenome</name>
    <dbReference type="NCBI Taxonomy" id="1076179"/>
    <lineage>
        <taxon>unclassified sequences</taxon>
        <taxon>metagenomes</taxon>
        <taxon>ecological metagenomes</taxon>
    </lineage>
</organism>
<dbReference type="EMBL" id="VSSQ01098118">
    <property type="protein sequence ID" value="MPN41218.1"/>
    <property type="molecule type" value="Genomic_DNA"/>
</dbReference>
<accession>A0A645HQ89</accession>
<dbReference type="AlphaFoldDB" id="A0A645HQ89"/>
<gene>
    <name evidence="1" type="ORF">SDC9_188760</name>
</gene>
<reference evidence="1" key="1">
    <citation type="submission" date="2019-08" db="EMBL/GenBank/DDBJ databases">
        <authorList>
            <person name="Kucharzyk K."/>
            <person name="Murdoch R.W."/>
            <person name="Higgins S."/>
            <person name="Loffler F."/>
        </authorList>
    </citation>
    <scope>NUCLEOTIDE SEQUENCE</scope>
</reference>
<sequence>MIRLLRRLVPLHGENLADHFACGEISNTSVERGGAEFAAHIAANLRRKAQGITIMIAHQYAFDKVFILEAEEILDRAILL</sequence>
<protein>
    <submittedName>
        <fullName evidence="1">Uncharacterized protein</fullName>
    </submittedName>
</protein>